<organism evidence="1 2">
    <name type="scientific">Halobacteriovorax vibrionivorans</name>
    <dbReference type="NCBI Taxonomy" id="2152716"/>
    <lineage>
        <taxon>Bacteria</taxon>
        <taxon>Pseudomonadati</taxon>
        <taxon>Bdellovibrionota</taxon>
        <taxon>Bacteriovoracia</taxon>
        <taxon>Bacteriovoracales</taxon>
        <taxon>Halobacteriovoraceae</taxon>
        <taxon>Halobacteriovorax</taxon>
    </lineage>
</organism>
<name>A0ABY0IDL2_9BACT</name>
<keyword evidence="2" id="KW-1185">Reference proteome</keyword>
<comment type="caution">
    <text evidence="1">The sequence shown here is derived from an EMBL/GenBank/DDBJ whole genome shotgun (WGS) entry which is preliminary data.</text>
</comment>
<accession>A0ABY0IDL2</accession>
<dbReference type="RefSeq" id="WP_115363474.1">
    <property type="nucleotide sequence ID" value="NZ_QDKL01000003.1"/>
</dbReference>
<dbReference type="EMBL" id="QDKL01000003">
    <property type="protein sequence ID" value="RZF21053.1"/>
    <property type="molecule type" value="Genomic_DNA"/>
</dbReference>
<sequence length="272" mass="32240">MKKLTTLIFSLIIQLTYAQVNEITLDEPQASFFNLSNFKILYLNSTYTEMNARNRDAIYMDHLVYFRYDIAKNQNIRWVPVYSNTFSQKNQKSYQGEYAYSSLRYYINNILTEDKHGLSLHFQNRNYIFDGEDRNRGYDSYHRGYFFLSKNTDNFTFELNTYAQIYNRNGRDPNTNTWRTMCGTFAYYNFNDNWGLGFGSEWYTDNRDGKKKIGDDRMVLYLPYLRYNKGKGFVELYATYTAAKSGDGDHSIIIDDFHENGSLTLDIGYYIL</sequence>
<proteinExistence type="predicted"/>
<evidence type="ECO:0000313" key="1">
    <source>
        <dbReference type="EMBL" id="RZF21053.1"/>
    </source>
</evidence>
<protein>
    <submittedName>
        <fullName evidence="1">Uncharacterized protein</fullName>
    </submittedName>
</protein>
<reference evidence="2" key="1">
    <citation type="journal article" date="2019" name="Int. J. Syst. Evol. Microbiol.">
        <title>Halobacteriovorax valvorus sp. nov., a novel prokaryotic predator isolated from coastal seawater of China.</title>
        <authorList>
            <person name="Chen M.-X."/>
        </authorList>
    </citation>
    <scope>NUCLEOTIDE SEQUENCE [LARGE SCALE GENOMIC DNA]</scope>
    <source>
        <strain evidence="2">BL9</strain>
    </source>
</reference>
<dbReference type="Proteomes" id="UP000443582">
    <property type="component" value="Unassembled WGS sequence"/>
</dbReference>
<evidence type="ECO:0000313" key="2">
    <source>
        <dbReference type="Proteomes" id="UP000443582"/>
    </source>
</evidence>
<gene>
    <name evidence="1" type="ORF">DAY19_13825</name>
</gene>